<name>A0ABT4ZK38_9RHOB</name>
<evidence type="ECO:0000256" key="2">
    <source>
        <dbReference type="ARBA" id="ARBA00022729"/>
    </source>
</evidence>
<proteinExistence type="inferred from homology"/>
<evidence type="ECO:0000313" key="7">
    <source>
        <dbReference type="Proteomes" id="UP001165641"/>
    </source>
</evidence>
<dbReference type="Pfam" id="PF13505">
    <property type="entry name" value="OMP_b-brl"/>
    <property type="match status" value="1"/>
</dbReference>
<evidence type="ECO:0000256" key="4">
    <source>
        <dbReference type="ARBA" id="ARBA00038306"/>
    </source>
</evidence>
<dbReference type="PANTHER" id="PTHR34001:SF3">
    <property type="entry name" value="BLL7405 PROTEIN"/>
    <property type="match status" value="1"/>
</dbReference>
<dbReference type="SUPFAM" id="SSF56925">
    <property type="entry name" value="OMPA-like"/>
    <property type="match status" value="1"/>
</dbReference>
<dbReference type="PANTHER" id="PTHR34001">
    <property type="entry name" value="BLL7405 PROTEIN"/>
    <property type="match status" value="1"/>
</dbReference>
<dbReference type="EMBL" id="JAQBIE010000081">
    <property type="protein sequence ID" value="MDB6179741.1"/>
    <property type="molecule type" value="Genomic_DNA"/>
</dbReference>
<comment type="caution">
    <text evidence="6">The sequence shown here is derived from an EMBL/GenBank/DDBJ whole genome shotgun (WGS) entry which is preliminary data.</text>
</comment>
<keyword evidence="3" id="KW-0472">Membrane</keyword>
<comment type="similarity">
    <text evidence="4">Belongs to the Omp25/RopB family.</text>
</comment>
<dbReference type="InterPro" id="IPR027385">
    <property type="entry name" value="Beta-barrel_OMP"/>
</dbReference>
<reference evidence="6" key="1">
    <citation type="submission" date="2022-12" db="EMBL/GenBank/DDBJ databases">
        <title>Paracoccus onchidii sp. nov., isolated from a marine invertebrate from the South China Sea.</title>
        <authorList>
            <person name="Xu S."/>
            <person name="Liu Z."/>
            <person name="Xu Y."/>
        </authorList>
    </citation>
    <scope>NUCLEOTIDE SEQUENCE</scope>
    <source>
        <strain evidence="6">Z330</strain>
    </source>
</reference>
<dbReference type="RefSeq" id="WP_271890831.1">
    <property type="nucleotide sequence ID" value="NZ_JAQBIE010000081.1"/>
</dbReference>
<protein>
    <submittedName>
        <fullName evidence="6">Outer membrane beta-barrel protein</fullName>
    </submittedName>
</protein>
<dbReference type="InterPro" id="IPR051692">
    <property type="entry name" value="OMP-like"/>
</dbReference>
<keyword evidence="2" id="KW-0732">Signal</keyword>
<organism evidence="6 7">
    <name type="scientific">Paracoccus onchidii</name>
    <dbReference type="NCBI Taxonomy" id="3017813"/>
    <lineage>
        <taxon>Bacteria</taxon>
        <taxon>Pseudomonadati</taxon>
        <taxon>Pseudomonadota</taxon>
        <taxon>Alphaproteobacteria</taxon>
        <taxon>Rhodobacterales</taxon>
        <taxon>Paracoccaceae</taxon>
        <taxon>Paracoccus</taxon>
    </lineage>
</organism>
<accession>A0ABT4ZK38</accession>
<sequence>VPVVAPVAQPSFDWAGAYGGLSVGYAFGGDDRVGIHNPDGDLLGTPGSNDISGATYGVHLGYRWQREFRGRQFVYGPELAYEGASADGSFSTDSASGSSEIDNLISLRFKSGILNEAQNTLFYGIIGAMRGEFDYAVEGAGMDYNDSYDADAWTVGLGVERMVNERVSLFGEWEYRDFGRDTLTDDAGFST</sequence>
<dbReference type="Proteomes" id="UP001165641">
    <property type="component" value="Unassembled WGS sequence"/>
</dbReference>
<evidence type="ECO:0000256" key="3">
    <source>
        <dbReference type="ARBA" id="ARBA00023136"/>
    </source>
</evidence>
<comment type="subcellular location">
    <subcellularLocation>
        <location evidence="1">Membrane</location>
    </subcellularLocation>
</comment>
<gene>
    <name evidence="6" type="ORF">PAF17_20140</name>
</gene>
<evidence type="ECO:0000259" key="5">
    <source>
        <dbReference type="Pfam" id="PF13505"/>
    </source>
</evidence>
<keyword evidence="7" id="KW-1185">Reference proteome</keyword>
<dbReference type="Gene3D" id="2.40.160.20">
    <property type="match status" value="1"/>
</dbReference>
<feature type="domain" description="Outer membrane protein beta-barrel" evidence="5">
    <location>
        <begin position="8"/>
        <end position="182"/>
    </location>
</feature>
<evidence type="ECO:0000313" key="6">
    <source>
        <dbReference type="EMBL" id="MDB6179741.1"/>
    </source>
</evidence>
<feature type="non-terminal residue" evidence="6">
    <location>
        <position position="191"/>
    </location>
</feature>
<feature type="non-terminal residue" evidence="6">
    <location>
        <position position="1"/>
    </location>
</feature>
<evidence type="ECO:0000256" key="1">
    <source>
        <dbReference type="ARBA" id="ARBA00004370"/>
    </source>
</evidence>
<dbReference type="InterPro" id="IPR011250">
    <property type="entry name" value="OMP/PagP_B-barrel"/>
</dbReference>